<dbReference type="Gene3D" id="3.30.200.20">
    <property type="entry name" value="Phosphorylase Kinase, domain 1"/>
    <property type="match status" value="1"/>
</dbReference>
<reference evidence="8" key="1">
    <citation type="journal article" date="2019" name="Int. J. Syst. Evol. Microbiol.">
        <title>The Global Catalogue of Microorganisms (GCM) 10K type strain sequencing project: providing services to taxonomists for standard genome sequencing and annotation.</title>
        <authorList>
            <consortium name="The Broad Institute Genomics Platform"/>
            <consortium name="The Broad Institute Genome Sequencing Center for Infectious Disease"/>
            <person name="Wu L."/>
            <person name="Ma J."/>
        </authorList>
    </citation>
    <scope>NUCLEOTIDE SEQUENCE [LARGE SCALE GENOMIC DNA]</scope>
    <source>
        <strain evidence="8">CCUG 53270</strain>
    </source>
</reference>
<dbReference type="InterPro" id="IPR011009">
    <property type="entry name" value="Kinase-like_dom_sf"/>
</dbReference>
<evidence type="ECO:0000313" key="8">
    <source>
        <dbReference type="Proteomes" id="UP001597180"/>
    </source>
</evidence>
<dbReference type="RefSeq" id="WP_345595329.1">
    <property type="nucleotide sequence ID" value="NZ_BAABJG010000058.1"/>
</dbReference>
<dbReference type="InterPro" id="IPR000719">
    <property type="entry name" value="Prot_kinase_dom"/>
</dbReference>
<dbReference type="PROSITE" id="PS50011">
    <property type="entry name" value="PROTEIN_KINASE_DOM"/>
    <property type="match status" value="1"/>
</dbReference>
<dbReference type="PANTHER" id="PTHR43289:SF34">
    <property type="entry name" value="SERINE_THREONINE-PROTEIN KINASE YBDM-RELATED"/>
    <property type="match status" value="1"/>
</dbReference>
<evidence type="ECO:0000256" key="2">
    <source>
        <dbReference type="ARBA" id="ARBA00022741"/>
    </source>
</evidence>
<evidence type="ECO:0000256" key="5">
    <source>
        <dbReference type="PROSITE-ProRule" id="PRU10141"/>
    </source>
</evidence>
<keyword evidence="7" id="KW-0723">Serine/threonine-protein kinase</keyword>
<keyword evidence="2 5" id="KW-0547">Nucleotide-binding</keyword>
<keyword evidence="4 5" id="KW-0067">ATP-binding</keyword>
<dbReference type="InterPro" id="IPR017441">
    <property type="entry name" value="Protein_kinase_ATP_BS"/>
</dbReference>
<protein>
    <submittedName>
        <fullName evidence="7">Serine/threonine protein kinase</fullName>
    </submittedName>
</protein>
<dbReference type="PANTHER" id="PTHR43289">
    <property type="entry name" value="MITOGEN-ACTIVATED PROTEIN KINASE KINASE KINASE 20-RELATED"/>
    <property type="match status" value="1"/>
</dbReference>
<evidence type="ECO:0000256" key="3">
    <source>
        <dbReference type="ARBA" id="ARBA00022777"/>
    </source>
</evidence>
<dbReference type="CDD" id="cd14014">
    <property type="entry name" value="STKc_PknB_like"/>
    <property type="match status" value="1"/>
</dbReference>
<accession>A0ABW3UVW1</accession>
<name>A0ABW3UVW1_9BACL</name>
<dbReference type="PROSITE" id="PS00108">
    <property type="entry name" value="PROTEIN_KINASE_ST"/>
    <property type="match status" value="1"/>
</dbReference>
<dbReference type="InterPro" id="IPR008271">
    <property type="entry name" value="Ser/Thr_kinase_AS"/>
</dbReference>
<feature type="binding site" evidence="5">
    <location>
        <position position="47"/>
    </location>
    <ligand>
        <name>ATP</name>
        <dbReference type="ChEBI" id="CHEBI:30616"/>
    </ligand>
</feature>
<evidence type="ECO:0000256" key="4">
    <source>
        <dbReference type="ARBA" id="ARBA00022840"/>
    </source>
</evidence>
<dbReference type="SUPFAM" id="SSF56112">
    <property type="entry name" value="Protein kinase-like (PK-like)"/>
    <property type="match status" value="1"/>
</dbReference>
<dbReference type="Gene3D" id="1.10.510.10">
    <property type="entry name" value="Transferase(Phosphotransferase) domain 1"/>
    <property type="match status" value="1"/>
</dbReference>
<evidence type="ECO:0000259" key="6">
    <source>
        <dbReference type="PROSITE" id="PS50011"/>
    </source>
</evidence>
<dbReference type="SMART" id="SM00220">
    <property type="entry name" value="S_TKc"/>
    <property type="match status" value="1"/>
</dbReference>
<dbReference type="EMBL" id="JBHTLU010000050">
    <property type="protein sequence ID" value="MFD1224848.1"/>
    <property type="molecule type" value="Genomic_DNA"/>
</dbReference>
<keyword evidence="8" id="KW-1185">Reference proteome</keyword>
<evidence type="ECO:0000256" key="1">
    <source>
        <dbReference type="ARBA" id="ARBA00022679"/>
    </source>
</evidence>
<dbReference type="Proteomes" id="UP001597180">
    <property type="component" value="Unassembled WGS sequence"/>
</dbReference>
<keyword evidence="1" id="KW-0808">Transferase</keyword>
<gene>
    <name evidence="7" type="ORF">ACFQ4B_32540</name>
</gene>
<evidence type="ECO:0000313" key="7">
    <source>
        <dbReference type="EMBL" id="MFD1224848.1"/>
    </source>
</evidence>
<proteinExistence type="predicted"/>
<dbReference type="Pfam" id="PF00069">
    <property type="entry name" value="Pkinase"/>
    <property type="match status" value="1"/>
</dbReference>
<sequence length="548" mass="60766">MRGQQGLGIGDLLGQRYRIESVIGRGGMSTVYLAQDLRLPGKRRAVKEARLEEDEAYAGLAEADMLVRLNHPNLPDIIDYYAGERGGYSYLVMDYIEGETLLQRFERSGRRLGLDQVMDYSLQLCDLFQYLHSRRPEPIIYRDLKPSNLMIDVQERLRLIDFGIARSYKAGQAADTVRIGTVGFAAPEQFEGRQTDERTDLYGLGALMYFLLSGGQYYHAARMQLRELDAKLPSQLAALVERLLQADPAARYQSAAEVREELLRLQAERRPPARAAAMRGGGTAAQPPRILAVGALYSGAGATFAAITLARALHGLGVPHAAAEPPKQQPELHALLFGEKHAPPGYRCYNAAGADMARDAAWTDGCTLWLPSAAEPPGGEPSSRWVRTLLELELPIVLVDIGAEWDRPDIRELLTGETVDILYVTDPILHKLDLEATRRSQIQLQQLKEAGKRVYGMANKTVASGHTAHWLRVLPEPPVCLLPAIDYAAIAEASWLGHRVQDRPVVRERLLRAVQPWLRDWLENQAGLAGHTAAGGTLQVLRKLWKNG</sequence>
<dbReference type="GO" id="GO:0004674">
    <property type="term" value="F:protein serine/threonine kinase activity"/>
    <property type="evidence" value="ECO:0007669"/>
    <property type="project" value="UniProtKB-KW"/>
</dbReference>
<keyword evidence="3 7" id="KW-0418">Kinase</keyword>
<feature type="domain" description="Protein kinase" evidence="6">
    <location>
        <begin position="17"/>
        <end position="263"/>
    </location>
</feature>
<comment type="caution">
    <text evidence="7">The sequence shown here is derived from an EMBL/GenBank/DDBJ whole genome shotgun (WGS) entry which is preliminary data.</text>
</comment>
<organism evidence="7 8">
    <name type="scientific">Paenibacillus vulneris</name>
    <dbReference type="NCBI Taxonomy" id="1133364"/>
    <lineage>
        <taxon>Bacteria</taxon>
        <taxon>Bacillati</taxon>
        <taxon>Bacillota</taxon>
        <taxon>Bacilli</taxon>
        <taxon>Bacillales</taxon>
        <taxon>Paenibacillaceae</taxon>
        <taxon>Paenibacillus</taxon>
    </lineage>
</organism>
<dbReference type="PROSITE" id="PS00107">
    <property type="entry name" value="PROTEIN_KINASE_ATP"/>
    <property type="match status" value="1"/>
</dbReference>